<comment type="caution">
    <text evidence="4">The sequence shown here is derived from an EMBL/GenBank/DDBJ whole genome shotgun (WGS) entry which is preliminary data.</text>
</comment>
<keyword evidence="5" id="KW-1185">Reference proteome</keyword>
<dbReference type="GO" id="GO:1990072">
    <property type="term" value="C:TRAPPIII protein complex"/>
    <property type="evidence" value="ECO:0007669"/>
    <property type="project" value="TreeGrafter"/>
</dbReference>
<organism evidence="4 5">
    <name type="scientific">[Myrmecia] bisecta</name>
    <dbReference type="NCBI Taxonomy" id="41462"/>
    <lineage>
        <taxon>Eukaryota</taxon>
        <taxon>Viridiplantae</taxon>
        <taxon>Chlorophyta</taxon>
        <taxon>core chlorophytes</taxon>
        <taxon>Trebouxiophyceae</taxon>
        <taxon>Trebouxiales</taxon>
        <taxon>Trebouxiaceae</taxon>
        <taxon>Myrmecia</taxon>
    </lineage>
</organism>
<dbReference type="Proteomes" id="UP001489004">
    <property type="component" value="Unassembled WGS sequence"/>
</dbReference>
<feature type="region of interest" description="Disordered" evidence="1">
    <location>
        <begin position="930"/>
        <end position="952"/>
    </location>
</feature>
<dbReference type="AlphaFoldDB" id="A0AAW1QQ94"/>
<reference evidence="4 5" key="1">
    <citation type="journal article" date="2024" name="Nat. Commun.">
        <title>Phylogenomics reveals the evolutionary origins of lichenization in chlorophyte algae.</title>
        <authorList>
            <person name="Puginier C."/>
            <person name="Libourel C."/>
            <person name="Otte J."/>
            <person name="Skaloud P."/>
            <person name="Haon M."/>
            <person name="Grisel S."/>
            <person name="Petersen M."/>
            <person name="Berrin J.G."/>
            <person name="Delaux P.M."/>
            <person name="Dal Grande F."/>
            <person name="Keller J."/>
        </authorList>
    </citation>
    <scope>NUCLEOTIDE SEQUENCE [LARGE SCALE GENOMIC DNA]</scope>
    <source>
        <strain evidence="4 5">SAG 2043</strain>
    </source>
</reference>
<name>A0AAW1QQ94_9CHLO</name>
<dbReference type="InterPro" id="IPR058541">
    <property type="entry name" value="Ig_TPPC8_1st"/>
</dbReference>
<dbReference type="PANTHER" id="PTHR12975">
    <property type="entry name" value="TRANSPORT PROTEIN TRAPP"/>
    <property type="match status" value="1"/>
</dbReference>
<dbReference type="Pfam" id="PF12739">
    <property type="entry name" value="TRAPPC-Trs85"/>
    <property type="match status" value="2"/>
</dbReference>
<feature type="domain" description="TPPC8 first Ig-like" evidence="3">
    <location>
        <begin position="602"/>
        <end position="742"/>
    </location>
</feature>
<dbReference type="Pfam" id="PF24544">
    <property type="entry name" value="Ig_TPPC8_2nd"/>
    <property type="match status" value="1"/>
</dbReference>
<evidence type="ECO:0000259" key="2">
    <source>
        <dbReference type="Pfam" id="PF24544"/>
    </source>
</evidence>
<dbReference type="InterPro" id="IPR024420">
    <property type="entry name" value="TRAPP_III_complex_Trs85"/>
</dbReference>
<protein>
    <recommendedName>
        <fullName evidence="6">Trafficking protein particle complex subunit 8</fullName>
    </recommendedName>
</protein>
<gene>
    <name evidence="4" type="ORF">WJX72_003982</name>
</gene>
<dbReference type="Pfam" id="PF24545">
    <property type="entry name" value="Ig_TPPC8_1st"/>
    <property type="match status" value="1"/>
</dbReference>
<sequence length="1247" mass="135688">MDFRNYITQEFTPVVMVVSSPQAEAACQQHNGLTVVDLLRPYGFFHHLSVPVRTVGDTAYRIKEFRLRFFASADMFQPSQEAADEYLKGVVSASATEHKAHEAQDVLQALKKDEVADSTPWFNGYRKEFVRTLAFGEHETFDHPIACLLVLHAQAEDPVADFGDLFKSAPLPPLMKAGLMEHKILKHYLLLHDDSLKLDGSYLKAEEKLRSVRASLGASSCHLARINSGSGDPACTLGYEGLWKAHIRGSIPGGGAGEPAERPPVPAAGLGARLTSADVDSISKFLEDFTVRALLPHLEGRVRGLNHQVTATRRGLRNQIKTLLWRKSSADSPAAPDYHTALSTLRLLSSDYKIDKAWRNYAGVQEMLGLTLFMTGGSMSEAEYSRQHGQFGEANYALMKAHFQEENLRAALLLEQAALYLLHISPPGIRKFAFHMVLAGLRFNACDQKQLGLSAYRQVLGVYAGRQWSFIEEHLHDVLGKQSREAGDLEAAVQHFMAMLPCAHSPEHWQAHYLRQFLEAVQQAQAAKGELAALELPLPSLNLDRMTIFFDDQVVHANAEALKYPEEHWRKLEAPFLPGSDASLSSWLDGASRNNLAALQCNTAVAGETLGVDLELANPLAVELQLAHLRLVYEHESGASGGSNAYVQVLEEALSLKAGARARVRLKLRPLRPGLLTLKGVEWLLNGHALGRRMFTVRKRTHRRSNSRLPKQRAANHILTFSVLPAMPRLDVALDDLPSRLLEGEMHRAPLLLRNTGAMPLQSIRMLISHPDVHCNPDNSDLGADAMACLAGERSRPASSSASESLEEPGLILKAGQQLYAWSPGMVLAPGQQLSWPLWLHPRTPGSLTFHCTWYYEPSGVVEGMKHRLLRLTQTIDVQAALRVTPSISICQDDLHRCLLRLDVENGQATSPIALRQLSCSGSWRVSSLSMEGPHGSADARQEDEAGGGTSLDPQVVVAPLTRLSLFFHLHPPSSATGDISAGASWIPLANQVVQYFKTQGRLTRQGVLMTRRSTGDLLASPPPAPLGWGADLMLAWELREQQAGAAARPARLGINHLYNCKMQEAVPVRMMVHGESVVRHGFANDGMCLVRLVLCLRNCLDQPASVCVEAGAGPGSSTLDSTGSWCAAPGSSALPAHASLPAIPLGTPGVPAGMLATLGSTGQPDSGAGPLALPATPDYVWCGRTRANIPQLEAGQTSQVELQVAVFGAGTYELTGVGVSWTYPDLDNLHATKLGPPFLVTVEEAA</sequence>
<dbReference type="EMBL" id="JALJOR010000002">
    <property type="protein sequence ID" value="KAK9823583.1"/>
    <property type="molecule type" value="Genomic_DNA"/>
</dbReference>
<feature type="domain" description="TPPC8 second Ig-like" evidence="2">
    <location>
        <begin position="744"/>
        <end position="870"/>
    </location>
</feature>
<accession>A0AAW1QQ94</accession>
<dbReference type="InterPro" id="IPR058538">
    <property type="entry name" value="Ig_TPPC8_2nd"/>
</dbReference>
<evidence type="ECO:0000313" key="5">
    <source>
        <dbReference type="Proteomes" id="UP001489004"/>
    </source>
</evidence>
<proteinExistence type="predicted"/>
<evidence type="ECO:0008006" key="6">
    <source>
        <dbReference type="Google" id="ProtNLM"/>
    </source>
</evidence>
<dbReference type="PANTHER" id="PTHR12975:SF6">
    <property type="entry name" value="TRAFFICKING PROTEIN PARTICLE COMPLEX SUBUNIT 8"/>
    <property type="match status" value="1"/>
</dbReference>
<evidence type="ECO:0000256" key="1">
    <source>
        <dbReference type="SAM" id="MobiDB-lite"/>
    </source>
</evidence>
<evidence type="ECO:0000313" key="4">
    <source>
        <dbReference type="EMBL" id="KAK9823583.1"/>
    </source>
</evidence>
<evidence type="ECO:0000259" key="3">
    <source>
        <dbReference type="Pfam" id="PF24545"/>
    </source>
</evidence>